<dbReference type="AlphaFoldDB" id="R7QCR1"/>
<keyword evidence="3 6" id="KW-0694">RNA-binding</keyword>
<dbReference type="Gene3D" id="3.30.1330.30">
    <property type="match status" value="1"/>
</dbReference>
<gene>
    <name evidence="9" type="ORF">CHC_T00004660001</name>
</gene>
<keyword evidence="5 6" id="KW-0687">Ribonucleoprotein</keyword>
<feature type="compositionally biased region" description="Basic and acidic residues" evidence="7">
    <location>
        <begin position="38"/>
        <end position="54"/>
    </location>
</feature>
<dbReference type="InterPro" id="IPR029064">
    <property type="entry name" value="Ribosomal_eL30-like_sf"/>
</dbReference>
<evidence type="ECO:0000256" key="4">
    <source>
        <dbReference type="ARBA" id="ARBA00023242"/>
    </source>
</evidence>
<dbReference type="OMA" id="RCKAINI"/>
<dbReference type="GO" id="GO:0003723">
    <property type="term" value="F:RNA binding"/>
    <property type="evidence" value="ECO:0007669"/>
    <property type="project" value="UniProtKB-UniRule"/>
</dbReference>
<dbReference type="KEGG" id="ccp:CHC_T00004660001"/>
<evidence type="ECO:0000256" key="5">
    <source>
        <dbReference type="ARBA" id="ARBA00023274"/>
    </source>
</evidence>
<keyword evidence="4 6" id="KW-0539">Nucleus</keyword>
<reference evidence="10" key="1">
    <citation type="journal article" date="2013" name="Proc. Natl. Acad. Sci. U.S.A.">
        <title>Genome structure and metabolic features in the red seaweed Chondrus crispus shed light on evolution of the Archaeplastida.</title>
        <authorList>
            <person name="Collen J."/>
            <person name="Porcel B."/>
            <person name="Carre W."/>
            <person name="Ball S.G."/>
            <person name="Chaparro C."/>
            <person name="Tonon T."/>
            <person name="Barbeyron T."/>
            <person name="Michel G."/>
            <person name="Noel B."/>
            <person name="Valentin K."/>
            <person name="Elias M."/>
            <person name="Artiguenave F."/>
            <person name="Arun A."/>
            <person name="Aury J.M."/>
            <person name="Barbosa-Neto J.F."/>
            <person name="Bothwell J.H."/>
            <person name="Bouget F.Y."/>
            <person name="Brillet L."/>
            <person name="Cabello-Hurtado F."/>
            <person name="Capella-Gutierrez S."/>
            <person name="Charrier B."/>
            <person name="Cladiere L."/>
            <person name="Cock J.M."/>
            <person name="Coelho S.M."/>
            <person name="Colleoni C."/>
            <person name="Czjzek M."/>
            <person name="Da Silva C."/>
            <person name="Delage L."/>
            <person name="Denoeud F."/>
            <person name="Deschamps P."/>
            <person name="Dittami S.M."/>
            <person name="Gabaldon T."/>
            <person name="Gachon C.M."/>
            <person name="Groisillier A."/>
            <person name="Herve C."/>
            <person name="Jabbari K."/>
            <person name="Katinka M."/>
            <person name="Kloareg B."/>
            <person name="Kowalczyk N."/>
            <person name="Labadie K."/>
            <person name="Leblanc C."/>
            <person name="Lopez P.J."/>
            <person name="McLachlan D.H."/>
            <person name="Meslet-Cladiere L."/>
            <person name="Moustafa A."/>
            <person name="Nehr Z."/>
            <person name="Nyvall Collen P."/>
            <person name="Panaud O."/>
            <person name="Partensky F."/>
            <person name="Poulain J."/>
            <person name="Rensing S.A."/>
            <person name="Rousvoal S."/>
            <person name="Samson G."/>
            <person name="Symeonidi A."/>
            <person name="Weissenbach J."/>
            <person name="Zambounis A."/>
            <person name="Wincker P."/>
            <person name="Boyen C."/>
        </authorList>
    </citation>
    <scope>NUCLEOTIDE SEQUENCE [LARGE SCALE GENOMIC DNA]</scope>
    <source>
        <strain evidence="10">cv. Stackhouse</strain>
    </source>
</reference>
<name>R7QCR1_CHOCR</name>
<comment type="function">
    <text evidence="6">Common component of the spliceosome and rRNA processing machinery.</text>
</comment>
<dbReference type="RefSeq" id="XP_005716116.1">
    <property type="nucleotide sequence ID" value="XM_005716059.1"/>
</dbReference>
<dbReference type="PhylomeDB" id="R7QCR1"/>
<evidence type="ECO:0000256" key="3">
    <source>
        <dbReference type="ARBA" id="ARBA00022884"/>
    </source>
</evidence>
<dbReference type="GO" id="GO:0000398">
    <property type="term" value="P:mRNA splicing, via spliceosome"/>
    <property type="evidence" value="ECO:0007669"/>
    <property type="project" value="UniProtKB-UniRule"/>
</dbReference>
<dbReference type="Pfam" id="PF01248">
    <property type="entry name" value="Ribosomal_L7Ae"/>
    <property type="match status" value="1"/>
</dbReference>
<dbReference type="GO" id="GO:0031120">
    <property type="term" value="P:snRNA pseudouridine synthesis"/>
    <property type="evidence" value="ECO:0007669"/>
    <property type="project" value="UniProtKB-UniRule"/>
</dbReference>
<comment type="function">
    <text evidence="6">Required for ribosome biogenesis. Part of a complex which catalyzes pseudouridylation of rRNA. This involves the isomerization of uridine such that the ribose is subsequently attached to C5, instead of the normal N1. Pseudouridine ('psi') residues may serve to stabilize the conformation of rRNAs.</text>
</comment>
<evidence type="ECO:0000256" key="7">
    <source>
        <dbReference type="SAM" id="MobiDB-lite"/>
    </source>
</evidence>
<dbReference type="EMBL" id="HG001769">
    <property type="protein sequence ID" value="CDF36297.1"/>
    <property type="molecule type" value="Genomic_DNA"/>
</dbReference>
<dbReference type="PANTHER" id="PTHR23105">
    <property type="entry name" value="RIBOSOMAL PROTEIN L7AE FAMILY MEMBER"/>
    <property type="match status" value="1"/>
</dbReference>
<dbReference type="STRING" id="2769.R7QCR1"/>
<evidence type="ECO:0000259" key="8">
    <source>
        <dbReference type="Pfam" id="PF01248"/>
    </source>
</evidence>
<protein>
    <recommendedName>
        <fullName evidence="6">H/ACA ribonucleoprotein complex subunit 2</fullName>
    </recommendedName>
    <alternativeName>
        <fullName evidence="6">Nucleolar protein family A member 2</fullName>
    </alternativeName>
</protein>
<evidence type="ECO:0000256" key="2">
    <source>
        <dbReference type="ARBA" id="ARBA00007337"/>
    </source>
</evidence>
<dbReference type="SUPFAM" id="SSF55315">
    <property type="entry name" value="L30e-like"/>
    <property type="match status" value="1"/>
</dbReference>
<evidence type="ECO:0000256" key="1">
    <source>
        <dbReference type="ARBA" id="ARBA00004604"/>
    </source>
</evidence>
<dbReference type="GO" id="GO:0031429">
    <property type="term" value="C:box H/ACA snoRNP complex"/>
    <property type="evidence" value="ECO:0007669"/>
    <property type="project" value="UniProtKB-UniRule"/>
</dbReference>
<evidence type="ECO:0000313" key="9">
    <source>
        <dbReference type="EMBL" id="CDF36297.1"/>
    </source>
</evidence>
<evidence type="ECO:0000256" key="6">
    <source>
        <dbReference type="RuleBase" id="RU366039"/>
    </source>
</evidence>
<feature type="domain" description="Ribosomal protein eL8/eL30/eS12/Gadd45" evidence="8">
    <location>
        <begin position="81"/>
        <end position="168"/>
    </location>
</feature>
<dbReference type="InterPro" id="IPR002415">
    <property type="entry name" value="H/ACA_rnp_Nhp2-like"/>
</dbReference>
<dbReference type="PRINTS" id="PR00883">
    <property type="entry name" value="NUCLEARHMG"/>
</dbReference>
<evidence type="ECO:0000313" key="10">
    <source>
        <dbReference type="Proteomes" id="UP000012073"/>
    </source>
</evidence>
<organism evidence="9 10">
    <name type="scientific">Chondrus crispus</name>
    <name type="common">Carrageen Irish moss</name>
    <name type="synonym">Polymorpha crispa</name>
    <dbReference type="NCBI Taxonomy" id="2769"/>
    <lineage>
        <taxon>Eukaryota</taxon>
        <taxon>Rhodophyta</taxon>
        <taxon>Florideophyceae</taxon>
        <taxon>Rhodymeniophycidae</taxon>
        <taxon>Gigartinales</taxon>
        <taxon>Gigartinaceae</taxon>
        <taxon>Chondrus</taxon>
    </lineage>
</organism>
<keyword evidence="10" id="KW-1185">Reference proteome</keyword>
<dbReference type="GeneID" id="17323831"/>
<dbReference type="Proteomes" id="UP000012073">
    <property type="component" value="Unassembled WGS sequence"/>
</dbReference>
<sequence>MGSEKKRKRRESEGVVEETPDRPDKAERKRLKKLARLATKDDKANGSAHKTKEPEAEDVPEVPALVSPIATPMAGRKLTKKLFKLIGHAAKEKAICRGIKEVVLAIRKSQKGVVIMAGDVFPIEVIAHLPVVCEEANIPYCFVSRKTELGAAGLTKRPTSVVMVSEKKSGGDVKQELLEIKGEVAAIQNLF</sequence>
<dbReference type="PRINTS" id="PR00881">
    <property type="entry name" value="L7ARS6FAMILY"/>
</dbReference>
<dbReference type="InterPro" id="IPR018492">
    <property type="entry name" value="Ribosomal_eL8/Nhp2"/>
</dbReference>
<dbReference type="InterPro" id="IPR050257">
    <property type="entry name" value="eL8/uL1-like"/>
</dbReference>
<dbReference type="OrthoDB" id="5364946at2759"/>
<comment type="subcellular location">
    <subcellularLocation>
        <location evidence="1 6">Nucleus</location>
        <location evidence="1 6">Nucleolus</location>
    </subcellularLocation>
</comment>
<dbReference type="Gramene" id="CDF36297">
    <property type="protein sequence ID" value="CDF36297"/>
    <property type="gene ID" value="CHC_T00004660001"/>
</dbReference>
<proteinExistence type="inferred from homology"/>
<dbReference type="InterPro" id="IPR004038">
    <property type="entry name" value="Ribosomal_eL8/eL30/eS12/Gad45"/>
</dbReference>
<accession>R7QCR1</accession>
<comment type="similarity">
    <text evidence="2 6">Belongs to the eukaryotic ribosomal protein eL8 family.</text>
</comment>
<feature type="region of interest" description="Disordered" evidence="7">
    <location>
        <begin position="1"/>
        <end position="59"/>
    </location>
</feature>